<evidence type="ECO:0000256" key="2">
    <source>
        <dbReference type="ARBA" id="ARBA00022857"/>
    </source>
</evidence>
<keyword evidence="5" id="KW-1185">Reference proteome</keyword>
<dbReference type="AlphaFoldDB" id="A0A941EHU6"/>
<evidence type="ECO:0000313" key="5">
    <source>
        <dbReference type="Proteomes" id="UP000676325"/>
    </source>
</evidence>
<dbReference type="InterPro" id="IPR036291">
    <property type="entry name" value="NAD(P)-bd_dom_sf"/>
</dbReference>
<evidence type="ECO:0000313" key="4">
    <source>
        <dbReference type="EMBL" id="MBR7830965.1"/>
    </source>
</evidence>
<dbReference type="Gene3D" id="3.40.50.720">
    <property type="entry name" value="NAD(P)-binding Rossmann-like Domain"/>
    <property type="match status" value="1"/>
</dbReference>
<gene>
    <name evidence="4" type="ORF">KDK95_31965</name>
</gene>
<keyword evidence="3" id="KW-0560">Oxidoreductase</keyword>
<sequence length="244" mass="25327">MGRIVVVTGGGSGIGRAIAARFAADGDRVYITGRTEHSLVRAAEELDGSYPGEVVAVVCDSTRPRDLALLVDEVNEHIDVLVNASGGLVAGKPANDPLEELRETWNAYVAQNVLGAVLTTAALRDLLGPRSTVISIGSIGAERRGGAYGAAKAALSAWSAGLSAELGPQGVTANVVSPGYIAGTDFFQGGMTEARHELLIEETHDKRPGTPEDVAELVFFLASPGARHITGQTIHVNGGAYTTR</sequence>
<evidence type="ECO:0000256" key="1">
    <source>
        <dbReference type="ARBA" id="ARBA00006484"/>
    </source>
</evidence>
<dbReference type="RefSeq" id="WP_212522081.1">
    <property type="nucleotide sequence ID" value="NZ_JAGSOH010000170.1"/>
</dbReference>
<dbReference type="InterPro" id="IPR052178">
    <property type="entry name" value="Sec_Metab_Biosynth_SDR"/>
</dbReference>
<dbReference type="CDD" id="cd05233">
    <property type="entry name" value="SDR_c"/>
    <property type="match status" value="1"/>
</dbReference>
<dbReference type="Proteomes" id="UP000676325">
    <property type="component" value="Unassembled WGS sequence"/>
</dbReference>
<proteinExistence type="inferred from homology"/>
<dbReference type="PRINTS" id="PR00081">
    <property type="entry name" value="GDHRDH"/>
</dbReference>
<dbReference type="Pfam" id="PF13561">
    <property type="entry name" value="adh_short_C2"/>
    <property type="match status" value="1"/>
</dbReference>
<dbReference type="GO" id="GO:0016491">
    <property type="term" value="F:oxidoreductase activity"/>
    <property type="evidence" value="ECO:0007669"/>
    <property type="project" value="UniProtKB-KW"/>
</dbReference>
<comment type="caution">
    <text evidence="4">The sequence shown here is derived from an EMBL/GenBank/DDBJ whole genome shotgun (WGS) entry which is preliminary data.</text>
</comment>
<dbReference type="EMBL" id="JAGSOH010000170">
    <property type="protein sequence ID" value="MBR7830965.1"/>
    <property type="molecule type" value="Genomic_DNA"/>
</dbReference>
<reference evidence="4" key="1">
    <citation type="submission" date="2021-04" db="EMBL/GenBank/DDBJ databases">
        <title>Genome based classification of Actinospica acidithermotolerans sp. nov., an actinobacterium isolated from an Indonesian hot spring.</title>
        <authorList>
            <person name="Kusuma A.B."/>
            <person name="Putra K.E."/>
            <person name="Nafisah S."/>
            <person name="Loh J."/>
            <person name="Nouioui I."/>
            <person name="Goodfellow M."/>
        </authorList>
    </citation>
    <scope>NUCLEOTIDE SEQUENCE</scope>
    <source>
        <strain evidence="4">MGRD01-02</strain>
    </source>
</reference>
<dbReference type="PANTHER" id="PTHR43618:SF8">
    <property type="entry name" value="7ALPHA-HYDROXYSTEROID DEHYDROGENASE"/>
    <property type="match status" value="1"/>
</dbReference>
<comment type="similarity">
    <text evidence="1">Belongs to the short-chain dehydrogenases/reductases (SDR) family.</text>
</comment>
<dbReference type="InterPro" id="IPR002347">
    <property type="entry name" value="SDR_fam"/>
</dbReference>
<protein>
    <submittedName>
        <fullName evidence="4">SDR family oxidoreductase</fullName>
    </submittedName>
</protein>
<dbReference type="SUPFAM" id="SSF51735">
    <property type="entry name" value="NAD(P)-binding Rossmann-fold domains"/>
    <property type="match status" value="1"/>
</dbReference>
<dbReference type="PRINTS" id="PR00080">
    <property type="entry name" value="SDRFAMILY"/>
</dbReference>
<evidence type="ECO:0000256" key="3">
    <source>
        <dbReference type="ARBA" id="ARBA00023002"/>
    </source>
</evidence>
<dbReference type="PROSITE" id="PS00061">
    <property type="entry name" value="ADH_SHORT"/>
    <property type="match status" value="1"/>
</dbReference>
<dbReference type="InterPro" id="IPR020904">
    <property type="entry name" value="Sc_DH/Rdtase_CS"/>
</dbReference>
<name>A0A941EHU6_9ACTN</name>
<accession>A0A941EHU6</accession>
<organism evidence="4 5">
    <name type="scientific">Actinospica acidithermotolerans</name>
    <dbReference type="NCBI Taxonomy" id="2828514"/>
    <lineage>
        <taxon>Bacteria</taxon>
        <taxon>Bacillati</taxon>
        <taxon>Actinomycetota</taxon>
        <taxon>Actinomycetes</taxon>
        <taxon>Catenulisporales</taxon>
        <taxon>Actinospicaceae</taxon>
        <taxon>Actinospica</taxon>
    </lineage>
</organism>
<dbReference type="PANTHER" id="PTHR43618">
    <property type="entry name" value="7-ALPHA-HYDROXYSTEROID DEHYDROGENASE"/>
    <property type="match status" value="1"/>
</dbReference>
<keyword evidence="2" id="KW-0521">NADP</keyword>